<evidence type="ECO:0000256" key="5">
    <source>
        <dbReference type="ARBA" id="ARBA00023136"/>
    </source>
</evidence>
<evidence type="ECO:0000313" key="7">
    <source>
        <dbReference type="EMBL" id="OWF44941.1"/>
    </source>
</evidence>
<dbReference type="OrthoDB" id="78663at2759"/>
<accession>A0A210Q891</accession>
<evidence type="ECO:0000256" key="6">
    <source>
        <dbReference type="SAM" id="Phobius"/>
    </source>
</evidence>
<evidence type="ECO:0000313" key="8">
    <source>
        <dbReference type="Proteomes" id="UP000242188"/>
    </source>
</evidence>
<dbReference type="InterPro" id="IPR010291">
    <property type="entry name" value="Ion_channel_UNC-93"/>
</dbReference>
<dbReference type="GO" id="GO:0016020">
    <property type="term" value="C:membrane"/>
    <property type="evidence" value="ECO:0007669"/>
    <property type="project" value="UniProtKB-SubCell"/>
</dbReference>
<comment type="subcellular location">
    <subcellularLocation>
        <location evidence="1">Membrane</location>
        <topology evidence="1">Multi-pass membrane protein</topology>
    </subcellularLocation>
</comment>
<feature type="transmembrane region" description="Helical" evidence="6">
    <location>
        <begin position="96"/>
        <end position="114"/>
    </location>
</feature>
<evidence type="ECO:0000256" key="4">
    <source>
        <dbReference type="ARBA" id="ARBA00022989"/>
    </source>
</evidence>
<evidence type="ECO:0000256" key="1">
    <source>
        <dbReference type="ARBA" id="ARBA00004141"/>
    </source>
</evidence>
<feature type="transmembrane region" description="Helical" evidence="6">
    <location>
        <begin position="67"/>
        <end position="89"/>
    </location>
</feature>
<feature type="transmembrane region" description="Helical" evidence="6">
    <location>
        <begin position="222"/>
        <end position="245"/>
    </location>
</feature>
<evidence type="ECO:0000256" key="3">
    <source>
        <dbReference type="ARBA" id="ARBA00022692"/>
    </source>
</evidence>
<dbReference type="Pfam" id="PF05978">
    <property type="entry name" value="UNC-93"/>
    <property type="match status" value="1"/>
</dbReference>
<dbReference type="Gene3D" id="1.20.1250.20">
    <property type="entry name" value="MFS general substrate transporter like domains"/>
    <property type="match status" value="2"/>
</dbReference>
<dbReference type="InterPro" id="IPR036259">
    <property type="entry name" value="MFS_trans_sf"/>
</dbReference>
<dbReference type="EMBL" id="NEDP02004651">
    <property type="protein sequence ID" value="OWF44941.1"/>
    <property type="molecule type" value="Genomic_DNA"/>
</dbReference>
<name>A0A210Q891_MIZYE</name>
<feature type="transmembrane region" description="Helical" evidence="6">
    <location>
        <begin position="120"/>
        <end position="143"/>
    </location>
</feature>
<keyword evidence="3 6" id="KW-0812">Transmembrane</keyword>
<keyword evidence="5 6" id="KW-0472">Membrane</keyword>
<comment type="caution">
    <text evidence="7">The sequence shown here is derived from an EMBL/GenBank/DDBJ whole genome shotgun (WGS) entry which is preliminary data.</text>
</comment>
<dbReference type="AlphaFoldDB" id="A0A210Q891"/>
<feature type="transmembrane region" description="Helical" evidence="6">
    <location>
        <begin position="406"/>
        <end position="424"/>
    </location>
</feature>
<comment type="similarity">
    <text evidence="2">Belongs to the unc-93 family.</text>
</comment>
<reference evidence="7 8" key="1">
    <citation type="journal article" date="2017" name="Nat. Ecol. Evol.">
        <title>Scallop genome provides insights into evolution of bilaterian karyotype and development.</title>
        <authorList>
            <person name="Wang S."/>
            <person name="Zhang J."/>
            <person name="Jiao W."/>
            <person name="Li J."/>
            <person name="Xun X."/>
            <person name="Sun Y."/>
            <person name="Guo X."/>
            <person name="Huan P."/>
            <person name="Dong B."/>
            <person name="Zhang L."/>
            <person name="Hu X."/>
            <person name="Sun X."/>
            <person name="Wang J."/>
            <person name="Zhao C."/>
            <person name="Wang Y."/>
            <person name="Wang D."/>
            <person name="Huang X."/>
            <person name="Wang R."/>
            <person name="Lv J."/>
            <person name="Li Y."/>
            <person name="Zhang Z."/>
            <person name="Liu B."/>
            <person name="Lu W."/>
            <person name="Hui Y."/>
            <person name="Liang J."/>
            <person name="Zhou Z."/>
            <person name="Hou R."/>
            <person name="Li X."/>
            <person name="Liu Y."/>
            <person name="Li H."/>
            <person name="Ning X."/>
            <person name="Lin Y."/>
            <person name="Zhao L."/>
            <person name="Xing Q."/>
            <person name="Dou J."/>
            <person name="Li Y."/>
            <person name="Mao J."/>
            <person name="Guo H."/>
            <person name="Dou H."/>
            <person name="Li T."/>
            <person name="Mu C."/>
            <person name="Jiang W."/>
            <person name="Fu Q."/>
            <person name="Fu X."/>
            <person name="Miao Y."/>
            <person name="Liu J."/>
            <person name="Yu Q."/>
            <person name="Li R."/>
            <person name="Liao H."/>
            <person name="Li X."/>
            <person name="Kong Y."/>
            <person name="Jiang Z."/>
            <person name="Chourrout D."/>
            <person name="Li R."/>
            <person name="Bao Z."/>
        </authorList>
    </citation>
    <scope>NUCLEOTIDE SEQUENCE [LARGE SCALE GENOMIC DNA]</scope>
    <source>
        <strain evidence="7 8">PY_sf001</strain>
    </source>
</reference>
<keyword evidence="4 6" id="KW-1133">Transmembrane helix</keyword>
<dbReference type="Proteomes" id="UP000242188">
    <property type="component" value="Unassembled WGS sequence"/>
</dbReference>
<organism evidence="7 8">
    <name type="scientific">Mizuhopecten yessoensis</name>
    <name type="common">Japanese scallop</name>
    <name type="synonym">Patinopecten yessoensis</name>
    <dbReference type="NCBI Taxonomy" id="6573"/>
    <lineage>
        <taxon>Eukaryota</taxon>
        <taxon>Metazoa</taxon>
        <taxon>Spiralia</taxon>
        <taxon>Lophotrochozoa</taxon>
        <taxon>Mollusca</taxon>
        <taxon>Bivalvia</taxon>
        <taxon>Autobranchia</taxon>
        <taxon>Pteriomorphia</taxon>
        <taxon>Pectinida</taxon>
        <taxon>Pectinoidea</taxon>
        <taxon>Pectinidae</taxon>
        <taxon>Mizuhopecten</taxon>
    </lineage>
</organism>
<sequence>MGDVRLDRITMTTDDKGGLVNLDDDESVKSKKECYKILTVISVVWIFTFTAYSGLQNLESSLNPGVGTYSLAALTGGGFLSCLLAPAILNYIGPKGALVTSWVCLCVFIGGNYYPKNYVLIPAAALEGLSTGIMWTAQGIYVADAAMHFSEITGEQFEVVLSRFFGIFCMAFQSTQIWGNLISSAVLQYGHKPPPQSNTSLVCGADECPKSMSIPALPETTIIYILISIYMGLTLIGLLITLFLLKPLKKNMDQESIGKLLLSTVKLLGTDVNMAFLVPFSFYTGLEQVVMYAEYTKSFVACRLGVEWVGYTMICFGVCNTIGSPLSGILTKYVGRGTLLFTAFLLNLGVLAGLQFWDLPEHPTINQTLVFFVFPGLWGLADSIWQTQSATLVGVAFKDQQEPAFANLRLWQALGFTVAYLYSIHLCEYIKLYIVASFATLAMVLVAVVEIRLRRQASSYNLQMKSPGY</sequence>
<feature type="transmembrane region" description="Helical" evidence="6">
    <location>
        <begin position="308"/>
        <end position="330"/>
    </location>
</feature>
<feature type="transmembrane region" description="Helical" evidence="6">
    <location>
        <begin position="37"/>
        <end position="55"/>
    </location>
</feature>
<dbReference type="PANTHER" id="PTHR19444">
    <property type="entry name" value="UNC-93 RELATED"/>
    <property type="match status" value="1"/>
</dbReference>
<evidence type="ECO:0000256" key="2">
    <source>
        <dbReference type="ARBA" id="ARBA00009172"/>
    </source>
</evidence>
<protein>
    <submittedName>
        <fullName evidence="7">Protein unc-93-like A</fullName>
    </submittedName>
</protein>
<dbReference type="SUPFAM" id="SSF103473">
    <property type="entry name" value="MFS general substrate transporter"/>
    <property type="match status" value="1"/>
</dbReference>
<keyword evidence="8" id="KW-1185">Reference proteome</keyword>
<feature type="transmembrane region" description="Helical" evidence="6">
    <location>
        <begin position="369"/>
        <end position="385"/>
    </location>
</feature>
<dbReference type="PANTHER" id="PTHR19444:SF13">
    <property type="entry name" value="PROTEIN UNC-93 HOMOLOG A"/>
    <property type="match status" value="1"/>
</dbReference>
<dbReference type="InterPro" id="IPR051951">
    <property type="entry name" value="UNC-93_regulatory"/>
</dbReference>
<feature type="transmembrane region" description="Helical" evidence="6">
    <location>
        <begin position="337"/>
        <end position="357"/>
    </location>
</feature>
<gene>
    <name evidence="7" type="ORF">KP79_PYT16495</name>
</gene>
<proteinExistence type="inferred from homology"/>
<feature type="transmembrane region" description="Helical" evidence="6">
    <location>
        <begin position="430"/>
        <end position="449"/>
    </location>
</feature>